<dbReference type="RefSeq" id="WP_204729381.1">
    <property type="nucleotide sequence ID" value="NZ_JAFBDK010000008.1"/>
</dbReference>
<dbReference type="InterPro" id="IPR018053">
    <property type="entry name" value="Glyco_hydro_32_AS"/>
</dbReference>
<keyword evidence="13" id="KW-1185">Reference proteome</keyword>
<dbReference type="InterPro" id="IPR013320">
    <property type="entry name" value="ConA-like_dom_sf"/>
</dbReference>
<evidence type="ECO:0000256" key="6">
    <source>
        <dbReference type="ARBA" id="ARBA00023295"/>
    </source>
</evidence>
<evidence type="ECO:0000313" key="13">
    <source>
        <dbReference type="Proteomes" id="UP001597561"/>
    </source>
</evidence>
<evidence type="ECO:0000259" key="10">
    <source>
        <dbReference type="Pfam" id="PF00251"/>
    </source>
</evidence>
<evidence type="ECO:0000256" key="2">
    <source>
        <dbReference type="ARBA" id="ARBA00009902"/>
    </source>
</evidence>
<dbReference type="InterPro" id="IPR006232">
    <property type="entry name" value="Suc6P_hydrolase"/>
</dbReference>
<dbReference type="InterPro" id="IPR013189">
    <property type="entry name" value="Glyco_hydro_32_C"/>
</dbReference>
<evidence type="ECO:0000313" key="12">
    <source>
        <dbReference type="EMBL" id="MFD2911613.1"/>
    </source>
</evidence>
<keyword evidence="5 8" id="KW-0378">Hydrolase</keyword>
<evidence type="ECO:0000256" key="1">
    <source>
        <dbReference type="ARBA" id="ARBA00004914"/>
    </source>
</evidence>
<comment type="caution">
    <text evidence="12">The sequence shown here is derived from an EMBL/GenBank/DDBJ whole genome shotgun (WGS) entry which is preliminary data.</text>
</comment>
<evidence type="ECO:0000256" key="5">
    <source>
        <dbReference type="ARBA" id="ARBA00022801"/>
    </source>
</evidence>
<feature type="domain" description="Glycosyl hydrolase family 32 C-terminal" evidence="11">
    <location>
        <begin position="367"/>
        <end position="469"/>
    </location>
</feature>
<reference evidence="13" key="1">
    <citation type="journal article" date="2019" name="Int. J. Syst. Evol. Microbiol.">
        <title>The Global Catalogue of Microorganisms (GCM) 10K type strain sequencing project: providing services to taxonomists for standard genome sequencing and annotation.</title>
        <authorList>
            <consortium name="The Broad Institute Genomics Platform"/>
            <consortium name="The Broad Institute Genome Sequencing Center for Infectious Disease"/>
            <person name="Wu L."/>
            <person name="Ma J."/>
        </authorList>
    </citation>
    <scope>NUCLEOTIDE SEQUENCE [LARGE SCALE GENOMIC DNA]</scope>
    <source>
        <strain evidence="13">KCTC 13528</strain>
    </source>
</reference>
<comment type="catalytic activity">
    <reaction evidence="8">
        <text>Hydrolysis of terminal non-reducing beta-D-fructofuranoside residues in beta-D-fructofuranosides.</text>
        <dbReference type="EC" id="3.2.1.26"/>
    </reaction>
</comment>
<comment type="similarity">
    <text evidence="2 8">Belongs to the glycosyl hydrolase 32 family.</text>
</comment>
<dbReference type="EC" id="3.2.1.26" evidence="3 8"/>
<sequence length="487" mass="55749">MTRYFEPKYRTILEAEEGELEALQQQSAQDEWKPSFHIHPQYGLLNDPNGLAWFNGEYHVFYQWYPYGAYHGMKHWAHVSSKDLAQFKRHDTAIIPTEDYESHGAYSGASLQVGEELYLYYTGNVKYGPVERDAHQCLAIMNQDGEIRKYEHNPLIKGVPEGYTGHVRDPKVFEKNGHYYMLLGAQRMDETGAIIVYRSPDALDWTFMGELDVRINLSGYMWECPDYFELDGKDFLIFSPQGIEPEGEDFHNVFNTIYVAGELDTDSLTFQVDEYHELDKGFDFYAPQSFEAEGKRLLYGWAGVGEVDFPTDENKWAHCLTLPRELVRKGNRLHQRPDRSLDLLNGSEVAAGDMSSGKSEIDLGTIKAWRGELDLADSADTKLKLFHSAEESLNLTFDHASKKVSIDRSRMHHVTEPQFGTSREVTLNEGLRKIEVFIDHSIAEIFINDGEAVFTCRVFPLSEEKELAIEAGADLTYRITAMNRGIE</sequence>
<dbReference type="InterPro" id="IPR013148">
    <property type="entry name" value="Glyco_hydro_32_N"/>
</dbReference>
<gene>
    <name evidence="12" type="ORF">ACFS5P_06975</name>
</gene>
<dbReference type="SUPFAM" id="SSF75005">
    <property type="entry name" value="Arabinanase/levansucrase/invertase"/>
    <property type="match status" value="1"/>
</dbReference>
<organism evidence="12 13">
    <name type="scientific">Jeotgalibacillus terrae</name>
    <dbReference type="NCBI Taxonomy" id="587735"/>
    <lineage>
        <taxon>Bacteria</taxon>
        <taxon>Bacillati</taxon>
        <taxon>Bacillota</taxon>
        <taxon>Bacilli</taxon>
        <taxon>Bacillales</taxon>
        <taxon>Caryophanaceae</taxon>
        <taxon>Jeotgalibacillus</taxon>
    </lineage>
</organism>
<evidence type="ECO:0000259" key="11">
    <source>
        <dbReference type="Pfam" id="PF08244"/>
    </source>
</evidence>
<comment type="pathway">
    <text evidence="1 9">Glycan biosynthesis; sucrose metabolism.</text>
</comment>
<dbReference type="SMART" id="SM00640">
    <property type="entry name" value="Glyco_32"/>
    <property type="match status" value="1"/>
</dbReference>
<dbReference type="CDD" id="cd18623">
    <property type="entry name" value="GH32_ScrB-like"/>
    <property type="match status" value="1"/>
</dbReference>
<dbReference type="Gene3D" id="2.60.120.560">
    <property type="entry name" value="Exo-inulinase, domain 1"/>
    <property type="match status" value="1"/>
</dbReference>
<dbReference type="Gene3D" id="2.115.10.20">
    <property type="entry name" value="Glycosyl hydrolase domain, family 43"/>
    <property type="match status" value="1"/>
</dbReference>
<accession>A0ABW5ZHQ0</accession>
<dbReference type="PROSITE" id="PS00609">
    <property type="entry name" value="GLYCOSYL_HYDROL_F32"/>
    <property type="match status" value="1"/>
</dbReference>
<comment type="subcellular location">
    <subcellularLocation>
        <location evidence="9">Cytoplasm</location>
    </subcellularLocation>
</comment>
<name>A0ABW5ZHQ0_9BACL</name>
<evidence type="ECO:0000256" key="4">
    <source>
        <dbReference type="ARBA" id="ARBA00019623"/>
    </source>
</evidence>
<evidence type="ECO:0000256" key="8">
    <source>
        <dbReference type="RuleBase" id="RU362110"/>
    </source>
</evidence>
<dbReference type="GO" id="GO:0016787">
    <property type="term" value="F:hydrolase activity"/>
    <property type="evidence" value="ECO:0007669"/>
    <property type="project" value="UniProtKB-KW"/>
</dbReference>
<keyword evidence="9" id="KW-0119">Carbohydrate metabolism</keyword>
<evidence type="ECO:0000256" key="9">
    <source>
        <dbReference type="RuleBase" id="RU365015"/>
    </source>
</evidence>
<feature type="domain" description="Glycosyl hydrolase family 32 N-terminal" evidence="10">
    <location>
        <begin position="37"/>
        <end position="337"/>
    </location>
</feature>
<protein>
    <recommendedName>
        <fullName evidence="4 8">Sucrose-6-phosphate hydrolase</fullName>
        <ecNumber evidence="3 8">3.2.1.26</ecNumber>
    </recommendedName>
    <alternativeName>
        <fullName evidence="7 9">Invertase</fullName>
    </alternativeName>
</protein>
<dbReference type="InterPro" id="IPR023296">
    <property type="entry name" value="Glyco_hydro_beta-prop_sf"/>
</dbReference>
<dbReference type="InterPro" id="IPR051214">
    <property type="entry name" value="GH32_Enzymes"/>
</dbReference>
<dbReference type="Proteomes" id="UP001597561">
    <property type="component" value="Unassembled WGS sequence"/>
</dbReference>
<dbReference type="Pfam" id="PF00251">
    <property type="entry name" value="Glyco_hydro_32N"/>
    <property type="match status" value="1"/>
</dbReference>
<keyword evidence="9" id="KW-0963">Cytoplasm</keyword>
<dbReference type="NCBIfam" id="TIGR01322">
    <property type="entry name" value="scrB_fam"/>
    <property type="match status" value="1"/>
</dbReference>
<dbReference type="PANTHER" id="PTHR43101">
    <property type="entry name" value="BETA-FRUCTOSIDASE"/>
    <property type="match status" value="1"/>
</dbReference>
<dbReference type="InterPro" id="IPR001362">
    <property type="entry name" value="Glyco_hydro_32"/>
</dbReference>
<dbReference type="Pfam" id="PF08244">
    <property type="entry name" value="Glyco_hydro_32C"/>
    <property type="match status" value="1"/>
</dbReference>
<evidence type="ECO:0000256" key="7">
    <source>
        <dbReference type="ARBA" id="ARBA00033367"/>
    </source>
</evidence>
<dbReference type="PANTHER" id="PTHR43101:SF1">
    <property type="entry name" value="BETA-FRUCTOSIDASE"/>
    <property type="match status" value="1"/>
</dbReference>
<evidence type="ECO:0000256" key="3">
    <source>
        <dbReference type="ARBA" id="ARBA00012758"/>
    </source>
</evidence>
<proteinExistence type="inferred from homology"/>
<keyword evidence="6 8" id="KW-0326">Glycosidase</keyword>
<dbReference type="SUPFAM" id="SSF49899">
    <property type="entry name" value="Concanavalin A-like lectins/glucanases"/>
    <property type="match status" value="1"/>
</dbReference>
<comment type="function">
    <text evidence="9">Enables the bacterium to metabolize sucrose as a sole carbon source.</text>
</comment>
<dbReference type="EMBL" id="JBHUPG010000012">
    <property type="protein sequence ID" value="MFD2911613.1"/>
    <property type="molecule type" value="Genomic_DNA"/>
</dbReference>